<proteinExistence type="predicted"/>
<dbReference type="AlphaFoldDB" id="A0AA42LSI9"/>
<gene>
    <name evidence="1" type="ORF">N5D93_22850</name>
</gene>
<protein>
    <submittedName>
        <fullName evidence="1">Uncharacterized protein</fullName>
    </submittedName>
</protein>
<evidence type="ECO:0000313" key="1">
    <source>
        <dbReference type="EMBL" id="MDH0738675.1"/>
    </source>
</evidence>
<comment type="caution">
    <text evidence="1">The sequence shown here is derived from an EMBL/GenBank/DDBJ whole genome shotgun (WGS) entry which is preliminary data.</text>
</comment>
<dbReference type="EMBL" id="JAOCDZ010000018">
    <property type="protein sequence ID" value="MDH0738675.1"/>
    <property type="molecule type" value="Genomic_DNA"/>
</dbReference>
<accession>A0AA42LSI9</accession>
<organism evidence="1 2">
    <name type="scientific">Achromobacter spanius</name>
    <dbReference type="NCBI Taxonomy" id="217203"/>
    <lineage>
        <taxon>Bacteria</taxon>
        <taxon>Pseudomonadati</taxon>
        <taxon>Pseudomonadota</taxon>
        <taxon>Betaproteobacteria</taxon>
        <taxon>Burkholderiales</taxon>
        <taxon>Alcaligenaceae</taxon>
        <taxon>Achromobacter</taxon>
    </lineage>
</organism>
<sequence>MANIRYFYDHGADTVALQGRGMFGMPNAEFAAKFPGVKGIRYDGFSMRVAYAVAGGGDPLPVTRMIEYKAFPSRHECDARCMTARGKVMRCECSCGGKNHGKGMFSR</sequence>
<name>A0AA42LSI9_9BURK</name>
<evidence type="ECO:0000313" key="2">
    <source>
        <dbReference type="Proteomes" id="UP001161094"/>
    </source>
</evidence>
<dbReference type="Proteomes" id="UP001161094">
    <property type="component" value="Unassembled WGS sequence"/>
</dbReference>
<dbReference type="RefSeq" id="WP_054470945.1">
    <property type="nucleotide sequence ID" value="NZ_JAOCDZ010000018.1"/>
</dbReference>
<reference evidence="1" key="1">
    <citation type="submission" date="2022-09" db="EMBL/GenBank/DDBJ databases">
        <title>Intensive care unit water sources are persistently colonized with multi-drug resistant bacteria and are the site of extensive horizontal gene transfer of antibiotic resistance genes.</title>
        <authorList>
            <person name="Diorio-Toth L."/>
        </authorList>
    </citation>
    <scope>NUCLEOTIDE SEQUENCE</scope>
    <source>
        <strain evidence="1">GD03843</strain>
    </source>
</reference>